<feature type="region of interest" description="Disordered" evidence="1">
    <location>
        <begin position="116"/>
        <end position="135"/>
    </location>
</feature>
<dbReference type="PANTHER" id="PTHR47694:SF1">
    <property type="entry name" value="PLANT UBX DOMAIN-CONTAINING PROTEIN 2"/>
    <property type="match status" value="1"/>
</dbReference>
<dbReference type="EMBL" id="BLLF01001404">
    <property type="protein sequence ID" value="GFH19094.1"/>
    <property type="molecule type" value="Genomic_DNA"/>
</dbReference>
<dbReference type="Pfam" id="PF09409">
    <property type="entry name" value="PUB"/>
    <property type="match status" value="1"/>
</dbReference>
<dbReference type="SUPFAM" id="SSF143503">
    <property type="entry name" value="PUG domain-like"/>
    <property type="match status" value="1"/>
</dbReference>
<gene>
    <name evidence="3" type="ORF">HaLaN_15989</name>
</gene>
<reference evidence="3 4" key="1">
    <citation type="submission" date="2020-02" db="EMBL/GenBank/DDBJ databases">
        <title>Draft genome sequence of Haematococcus lacustris strain NIES-144.</title>
        <authorList>
            <person name="Morimoto D."/>
            <person name="Nakagawa S."/>
            <person name="Yoshida T."/>
            <person name="Sawayama S."/>
        </authorList>
    </citation>
    <scope>NUCLEOTIDE SEQUENCE [LARGE SCALE GENOMIC DNA]</scope>
    <source>
        <strain evidence="3 4">NIES-144</strain>
    </source>
</reference>
<evidence type="ECO:0000256" key="1">
    <source>
        <dbReference type="SAM" id="MobiDB-lite"/>
    </source>
</evidence>
<dbReference type="Gene3D" id="1.20.58.2190">
    <property type="match status" value="1"/>
</dbReference>
<evidence type="ECO:0000313" key="4">
    <source>
        <dbReference type="Proteomes" id="UP000485058"/>
    </source>
</evidence>
<feature type="non-terminal residue" evidence="3">
    <location>
        <position position="1"/>
    </location>
</feature>
<dbReference type="CDD" id="cd09212">
    <property type="entry name" value="PUB"/>
    <property type="match status" value="1"/>
</dbReference>
<protein>
    <submittedName>
        <fullName evidence="3">PUB domain-containing protein</fullName>
    </submittedName>
</protein>
<dbReference type="InterPro" id="IPR018997">
    <property type="entry name" value="PUB_domain"/>
</dbReference>
<organism evidence="3 4">
    <name type="scientific">Haematococcus lacustris</name>
    <name type="common">Green alga</name>
    <name type="synonym">Haematococcus pluvialis</name>
    <dbReference type="NCBI Taxonomy" id="44745"/>
    <lineage>
        <taxon>Eukaryota</taxon>
        <taxon>Viridiplantae</taxon>
        <taxon>Chlorophyta</taxon>
        <taxon>core chlorophytes</taxon>
        <taxon>Chlorophyceae</taxon>
        <taxon>CS clade</taxon>
        <taxon>Chlamydomonadales</taxon>
        <taxon>Haematococcaceae</taxon>
        <taxon>Haematococcus</taxon>
    </lineage>
</organism>
<dbReference type="OrthoDB" id="336240at2759"/>
<keyword evidence="4" id="KW-1185">Reference proteome</keyword>
<evidence type="ECO:0000313" key="3">
    <source>
        <dbReference type="EMBL" id="GFH19094.1"/>
    </source>
</evidence>
<comment type="caution">
    <text evidence="3">The sequence shown here is derived from an EMBL/GenBank/DDBJ whole genome shotgun (WGS) entry which is preliminary data.</text>
</comment>
<sequence>MVYAGYVPAKIPTVANELDRAVAAVTSLEALEVIGKLLYNAAISPKDDKFRRVRLSNAKIRATVAEVPGAVELLLAFGWVKDDDAEDTIVIPAGKYMSMKEVRMVEDQKEVVRKQQRAATTEAIRRGPAAVSPSV</sequence>
<feature type="domain" description="PUB" evidence="2">
    <location>
        <begin position="27"/>
        <end position="103"/>
    </location>
</feature>
<dbReference type="PANTHER" id="PTHR47694">
    <property type="entry name" value="PLANT UBX DOMAIN-CONTAINING PROTEIN 2"/>
    <property type="match status" value="1"/>
</dbReference>
<dbReference type="AlphaFoldDB" id="A0A699ZJV0"/>
<accession>A0A699ZJV0</accession>
<proteinExistence type="predicted"/>
<evidence type="ECO:0000259" key="2">
    <source>
        <dbReference type="Pfam" id="PF09409"/>
    </source>
</evidence>
<dbReference type="Proteomes" id="UP000485058">
    <property type="component" value="Unassembled WGS sequence"/>
</dbReference>
<dbReference type="InterPro" id="IPR036339">
    <property type="entry name" value="PUB-like_dom_sf"/>
</dbReference>
<name>A0A699ZJV0_HAELA</name>